<dbReference type="Proteomes" id="UP000595140">
    <property type="component" value="Unassembled WGS sequence"/>
</dbReference>
<keyword evidence="2" id="KW-0540">Nuclease</keyword>
<feature type="signal peptide" evidence="7">
    <location>
        <begin position="1"/>
        <end position="16"/>
    </location>
</feature>
<dbReference type="GO" id="GO:0006401">
    <property type="term" value="P:RNA catabolic process"/>
    <property type="evidence" value="ECO:0007669"/>
    <property type="project" value="TreeGrafter"/>
</dbReference>
<evidence type="ECO:0000256" key="7">
    <source>
        <dbReference type="SAM" id="SignalP"/>
    </source>
</evidence>
<evidence type="ECO:0000313" key="8">
    <source>
        <dbReference type="EMBL" id="VFQ88678.1"/>
    </source>
</evidence>
<evidence type="ECO:0000256" key="2">
    <source>
        <dbReference type="ARBA" id="ARBA00022722"/>
    </source>
</evidence>
<evidence type="ECO:0000256" key="4">
    <source>
        <dbReference type="ARBA" id="ARBA00022801"/>
    </source>
</evidence>
<accession>A0A484MKT2</accession>
<dbReference type="InterPro" id="IPR001568">
    <property type="entry name" value="RNase_T2-like"/>
</dbReference>
<gene>
    <name evidence="8" type="ORF">CCAM_LOCUS30454</name>
</gene>
<feature type="chain" id="PRO_5019862191" evidence="7">
    <location>
        <begin position="17"/>
        <end position="238"/>
    </location>
</feature>
<name>A0A484MKT2_9ASTE</name>
<dbReference type="PANTHER" id="PTHR11240:SF75">
    <property type="entry name" value="RIBONUCLEASE 3"/>
    <property type="match status" value="1"/>
</dbReference>
<protein>
    <submittedName>
        <fullName evidence="8">Uncharacterized protein</fullName>
    </submittedName>
</protein>
<keyword evidence="4" id="KW-0378">Hydrolase</keyword>
<dbReference type="OrthoDB" id="435754at2759"/>
<evidence type="ECO:0000256" key="5">
    <source>
        <dbReference type="ARBA" id="ARBA00023239"/>
    </source>
</evidence>
<dbReference type="GO" id="GO:0003723">
    <property type="term" value="F:RNA binding"/>
    <property type="evidence" value="ECO:0007669"/>
    <property type="project" value="InterPro"/>
</dbReference>
<dbReference type="GO" id="GO:0005576">
    <property type="term" value="C:extracellular region"/>
    <property type="evidence" value="ECO:0007669"/>
    <property type="project" value="TreeGrafter"/>
</dbReference>
<dbReference type="EMBL" id="OOIL02003614">
    <property type="protein sequence ID" value="VFQ88678.1"/>
    <property type="molecule type" value="Genomic_DNA"/>
</dbReference>
<evidence type="ECO:0000256" key="6">
    <source>
        <dbReference type="RuleBase" id="RU004328"/>
    </source>
</evidence>
<sequence>MKFIGLLLLLLSFSLASISSLASTNQTTPDHFSISLQWPRRKCGSEGKGGECCLPKKGKPPLNDFIISDFQPVIASLGLVPSNCSTTTKYQPSKIADLVPSLEKNWPSLSCPSRDSKNLWREKWVESGTCSESLLNQHDYFAAALRVQKQINLLKLLADAGIKANGTYYPGEAINKAIRKAGLGDAAVTCREDEKGLTTVLDKIMLCADTKGNKHRCPGSAFWICDSRNGNAVLFPSL</sequence>
<evidence type="ECO:0000256" key="3">
    <source>
        <dbReference type="ARBA" id="ARBA00022759"/>
    </source>
</evidence>
<organism evidence="8 9">
    <name type="scientific">Cuscuta campestris</name>
    <dbReference type="NCBI Taxonomy" id="132261"/>
    <lineage>
        <taxon>Eukaryota</taxon>
        <taxon>Viridiplantae</taxon>
        <taxon>Streptophyta</taxon>
        <taxon>Embryophyta</taxon>
        <taxon>Tracheophyta</taxon>
        <taxon>Spermatophyta</taxon>
        <taxon>Magnoliopsida</taxon>
        <taxon>eudicotyledons</taxon>
        <taxon>Gunneridae</taxon>
        <taxon>Pentapetalae</taxon>
        <taxon>asterids</taxon>
        <taxon>lamiids</taxon>
        <taxon>Solanales</taxon>
        <taxon>Convolvulaceae</taxon>
        <taxon>Cuscuteae</taxon>
        <taxon>Cuscuta</taxon>
        <taxon>Cuscuta subgen. Grammica</taxon>
        <taxon>Cuscuta sect. Cleistogrammica</taxon>
    </lineage>
</organism>
<keyword evidence="5" id="KW-0456">Lyase</keyword>
<keyword evidence="9" id="KW-1185">Reference proteome</keyword>
<evidence type="ECO:0000313" key="9">
    <source>
        <dbReference type="Proteomes" id="UP000595140"/>
    </source>
</evidence>
<keyword evidence="3" id="KW-0255">Endonuclease</keyword>
<dbReference type="GO" id="GO:0016787">
    <property type="term" value="F:hydrolase activity"/>
    <property type="evidence" value="ECO:0007669"/>
    <property type="project" value="UniProtKB-KW"/>
</dbReference>
<dbReference type="Pfam" id="PF00445">
    <property type="entry name" value="Ribonuclease_T2"/>
    <property type="match status" value="1"/>
</dbReference>
<dbReference type="InterPro" id="IPR036430">
    <property type="entry name" value="RNase_T2-like_sf"/>
</dbReference>
<keyword evidence="7" id="KW-0732">Signal</keyword>
<proteinExistence type="inferred from homology"/>
<comment type="similarity">
    <text evidence="1 6">Belongs to the RNase T2 family.</text>
</comment>
<dbReference type="GO" id="GO:0033897">
    <property type="term" value="F:ribonuclease T2 activity"/>
    <property type="evidence" value="ECO:0007669"/>
    <property type="project" value="InterPro"/>
</dbReference>
<dbReference type="Gene3D" id="3.90.730.10">
    <property type="entry name" value="Ribonuclease T2-like"/>
    <property type="match status" value="1"/>
</dbReference>
<evidence type="ECO:0000256" key="1">
    <source>
        <dbReference type="ARBA" id="ARBA00007469"/>
    </source>
</evidence>
<reference evidence="8 9" key="1">
    <citation type="submission" date="2018-04" db="EMBL/GenBank/DDBJ databases">
        <authorList>
            <person name="Vogel A."/>
        </authorList>
    </citation>
    <scope>NUCLEOTIDE SEQUENCE [LARGE SCALE GENOMIC DNA]</scope>
</reference>
<dbReference type="AlphaFoldDB" id="A0A484MKT2"/>
<dbReference type="PANTHER" id="PTHR11240">
    <property type="entry name" value="RIBONUCLEASE T2"/>
    <property type="match status" value="1"/>
</dbReference>
<dbReference type="SUPFAM" id="SSF55895">
    <property type="entry name" value="Ribonuclease Rh-like"/>
    <property type="match status" value="1"/>
</dbReference>